<dbReference type="EMBL" id="JARGEI010000001">
    <property type="protein sequence ID" value="KAJ8737012.1"/>
    <property type="molecule type" value="Genomic_DNA"/>
</dbReference>
<keyword evidence="1" id="KW-0812">Transmembrane</keyword>
<feature type="transmembrane region" description="Helical" evidence="1">
    <location>
        <begin position="143"/>
        <end position="163"/>
    </location>
</feature>
<comment type="caution">
    <text evidence="2">The sequence shown here is derived from an EMBL/GenBank/DDBJ whole genome shotgun (WGS) entry which is preliminary data.</text>
</comment>
<reference evidence="2" key="1">
    <citation type="submission" date="2023-03" db="EMBL/GenBank/DDBJ databases">
        <title>Chromosome-level genomes of two armyworms, Mythimna separata and Mythimna loreyi, provide insights into the biosynthesis and reception of sex pheromones.</title>
        <authorList>
            <person name="Zhao H."/>
        </authorList>
    </citation>
    <scope>NUCLEOTIDE SEQUENCE</scope>
    <source>
        <strain evidence="2">BeijingLab</strain>
        <tissue evidence="2">Pupa</tissue>
    </source>
</reference>
<gene>
    <name evidence="2" type="ORF">PYW07_000283</name>
</gene>
<name>A0AAD7Z1V7_MYTSE</name>
<dbReference type="AlphaFoldDB" id="A0AAD7Z1V7"/>
<evidence type="ECO:0000313" key="2">
    <source>
        <dbReference type="EMBL" id="KAJ8737012.1"/>
    </source>
</evidence>
<accession>A0AAD7Z1V7</accession>
<keyword evidence="1" id="KW-0472">Membrane</keyword>
<keyword evidence="3" id="KW-1185">Reference proteome</keyword>
<sequence length="170" mass="19679">MKDFSVAAALINAFHHLIEDRNDAGEILTLINQKMYSRNSLSTVVINNNLNRRRTNFQQINVDDNNVSDFPRLHYNELILVSLGTYQIKQARSYYSEHIRANGSFTIEVCREVDSSLLRELSTENSVWLLKGKIQSRHVGRKIYFVLFIFWSTALLTVGTQYYNTIAIVM</sequence>
<dbReference type="Proteomes" id="UP001231518">
    <property type="component" value="Chromosome 1"/>
</dbReference>
<keyword evidence="1" id="KW-1133">Transmembrane helix</keyword>
<protein>
    <submittedName>
        <fullName evidence="2">Uncharacterized protein</fullName>
    </submittedName>
</protein>
<organism evidence="2 3">
    <name type="scientific">Mythimna separata</name>
    <name type="common">Oriental armyworm</name>
    <name type="synonym">Pseudaletia separata</name>
    <dbReference type="NCBI Taxonomy" id="271217"/>
    <lineage>
        <taxon>Eukaryota</taxon>
        <taxon>Metazoa</taxon>
        <taxon>Ecdysozoa</taxon>
        <taxon>Arthropoda</taxon>
        <taxon>Hexapoda</taxon>
        <taxon>Insecta</taxon>
        <taxon>Pterygota</taxon>
        <taxon>Neoptera</taxon>
        <taxon>Endopterygota</taxon>
        <taxon>Lepidoptera</taxon>
        <taxon>Glossata</taxon>
        <taxon>Ditrysia</taxon>
        <taxon>Noctuoidea</taxon>
        <taxon>Noctuidae</taxon>
        <taxon>Noctuinae</taxon>
        <taxon>Hadenini</taxon>
        <taxon>Mythimna</taxon>
    </lineage>
</organism>
<evidence type="ECO:0000313" key="3">
    <source>
        <dbReference type="Proteomes" id="UP001231518"/>
    </source>
</evidence>
<evidence type="ECO:0000256" key="1">
    <source>
        <dbReference type="SAM" id="Phobius"/>
    </source>
</evidence>
<proteinExistence type="predicted"/>